<dbReference type="AlphaFoldDB" id="A0AAV1JZA5"/>
<comment type="caution">
    <text evidence="1">The sequence shown here is derived from an EMBL/GenBank/DDBJ whole genome shotgun (WGS) entry which is preliminary data.</text>
</comment>
<accession>A0AAV1JZA5</accession>
<evidence type="ECO:0000313" key="1">
    <source>
        <dbReference type="EMBL" id="CAK1553942.1"/>
    </source>
</evidence>
<organism evidence="1 2">
    <name type="scientific">Leptosia nina</name>
    <dbReference type="NCBI Taxonomy" id="320188"/>
    <lineage>
        <taxon>Eukaryota</taxon>
        <taxon>Metazoa</taxon>
        <taxon>Ecdysozoa</taxon>
        <taxon>Arthropoda</taxon>
        <taxon>Hexapoda</taxon>
        <taxon>Insecta</taxon>
        <taxon>Pterygota</taxon>
        <taxon>Neoptera</taxon>
        <taxon>Endopterygota</taxon>
        <taxon>Lepidoptera</taxon>
        <taxon>Glossata</taxon>
        <taxon>Ditrysia</taxon>
        <taxon>Papilionoidea</taxon>
        <taxon>Pieridae</taxon>
        <taxon>Pierinae</taxon>
        <taxon>Leptosia</taxon>
    </lineage>
</organism>
<evidence type="ECO:0000313" key="2">
    <source>
        <dbReference type="Proteomes" id="UP001497472"/>
    </source>
</evidence>
<dbReference type="EMBL" id="CAVLEF010000265">
    <property type="protein sequence ID" value="CAK1553942.1"/>
    <property type="molecule type" value="Genomic_DNA"/>
</dbReference>
<protein>
    <submittedName>
        <fullName evidence="1">Uncharacterized protein</fullName>
    </submittedName>
</protein>
<dbReference type="Proteomes" id="UP001497472">
    <property type="component" value="Unassembled WGS sequence"/>
</dbReference>
<sequence length="271" mass="29948">MLSEFNQVTRGTRTTEQIELYNLLCDAAIDSAVCCRRMHKKPILGWNHYVKNSYRNARNHFAKWVLAGKPVQDDVNIVPVGEDLTLHEDSHEQLESLNTDDSGEMYVSYEDETLDSSESGATNTEDSIILDNVNAISGPRRKQKPDRFGFANTCTEDELMCTGEISLHEALKGPEKAQWLAAVQEELQSFEKNSAWELVDVPKDRSLYYSAVQPTRPPFGDFTVAVAHCVAAAMVGGGQRVRGLTVAAGYCETVQTAGPRLGGISAAKNQY</sequence>
<reference evidence="1 2" key="1">
    <citation type="submission" date="2023-11" db="EMBL/GenBank/DDBJ databases">
        <authorList>
            <person name="Okamura Y."/>
        </authorList>
    </citation>
    <scope>NUCLEOTIDE SEQUENCE [LARGE SCALE GENOMIC DNA]</scope>
</reference>
<gene>
    <name evidence="1" type="ORF">LNINA_LOCUS12901</name>
</gene>
<keyword evidence="2" id="KW-1185">Reference proteome</keyword>
<name>A0AAV1JZA5_9NEOP</name>
<proteinExistence type="predicted"/>